<accession>A0ABR1H0Q3</accession>
<organism evidence="1 2">
    <name type="scientific">Neonectria magnoliae</name>
    <dbReference type="NCBI Taxonomy" id="2732573"/>
    <lineage>
        <taxon>Eukaryota</taxon>
        <taxon>Fungi</taxon>
        <taxon>Dikarya</taxon>
        <taxon>Ascomycota</taxon>
        <taxon>Pezizomycotina</taxon>
        <taxon>Sordariomycetes</taxon>
        <taxon>Hypocreomycetidae</taxon>
        <taxon>Hypocreales</taxon>
        <taxon>Nectriaceae</taxon>
        <taxon>Neonectria</taxon>
    </lineage>
</organism>
<evidence type="ECO:0000313" key="2">
    <source>
        <dbReference type="Proteomes" id="UP001498421"/>
    </source>
</evidence>
<protein>
    <submittedName>
        <fullName evidence="1">Uncharacterized protein</fullName>
    </submittedName>
</protein>
<gene>
    <name evidence="1" type="ORF">QQZ08_012519</name>
</gene>
<dbReference type="Proteomes" id="UP001498421">
    <property type="component" value="Unassembled WGS sequence"/>
</dbReference>
<dbReference type="EMBL" id="JAZAVK010000285">
    <property type="protein sequence ID" value="KAK7414627.1"/>
    <property type="molecule type" value="Genomic_DNA"/>
</dbReference>
<keyword evidence="2" id="KW-1185">Reference proteome</keyword>
<name>A0ABR1H0Q3_9HYPO</name>
<evidence type="ECO:0000313" key="1">
    <source>
        <dbReference type="EMBL" id="KAK7414627.1"/>
    </source>
</evidence>
<sequence>MPSSKKAASAAYVIIGKVTKDAVVKASGTTWGAALETGTQIAQATYPRIDAIKVHGAKAHQSHNVPSHSAVLSVAFYDGKKRIVSGHIHQDGRVDFSKAGGSSSGSASTQPQFATGLTWQIDPGNPRQALWWNGTGWENGQWSDEHQLWLAYCNGTWYAWAQ</sequence>
<reference evidence="1 2" key="1">
    <citation type="journal article" date="2025" name="Microbiol. Resour. Announc.">
        <title>Draft genome sequences for Neonectria magnoliae and Neonectria punicea, canker pathogens of Liriodendron tulipifera and Acer saccharum in West Virginia.</title>
        <authorList>
            <person name="Petronek H.M."/>
            <person name="Kasson M.T."/>
            <person name="Metheny A.M."/>
            <person name="Stauder C.M."/>
            <person name="Lovett B."/>
            <person name="Lynch S.C."/>
            <person name="Garnas J.R."/>
            <person name="Kasson L.R."/>
            <person name="Stajich J.E."/>
        </authorList>
    </citation>
    <scope>NUCLEOTIDE SEQUENCE [LARGE SCALE GENOMIC DNA]</scope>
    <source>
        <strain evidence="1 2">NRRL 64651</strain>
    </source>
</reference>
<comment type="caution">
    <text evidence="1">The sequence shown here is derived from an EMBL/GenBank/DDBJ whole genome shotgun (WGS) entry which is preliminary data.</text>
</comment>
<proteinExistence type="predicted"/>